<feature type="region of interest" description="Disordered" evidence="16">
    <location>
        <begin position="645"/>
        <end position="664"/>
    </location>
</feature>
<keyword evidence="10" id="KW-0413">Isomerase</keyword>
<gene>
    <name evidence="18" type="ORF">G3A44_02000</name>
</gene>
<comment type="cofactor">
    <cofactor evidence="1">
        <name>FAD</name>
        <dbReference type="ChEBI" id="CHEBI:57692"/>
    </cofactor>
</comment>
<dbReference type="GO" id="GO:0050660">
    <property type="term" value="F:flavin adenine dinucleotide binding"/>
    <property type="evidence" value="ECO:0007669"/>
    <property type="project" value="InterPro"/>
</dbReference>
<evidence type="ECO:0000256" key="1">
    <source>
        <dbReference type="ARBA" id="ARBA00001974"/>
    </source>
</evidence>
<dbReference type="PANTHER" id="PTHR47470">
    <property type="entry name" value="CHOLESTEROL OXIDASE"/>
    <property type="match status" value="1"/>
</dbReference>
<evidence type="ECO:0000256" key="16">
    <source>
        <dbReference type="SAM" id="MobiDB-lite"/>
    </source>
</evidence>
<evidence type="ECO:0000256" key="14">
    <source>
        <dbReference type="ARBA" id="ARBA00049744"/>
    </source>
</evidence>
<protein>
    <recommendedName>
        <fullName evidence="14">Cholesterol oxidase</fullName>
        <ecNumber evidence="13">1.1.3.6</ecNumber>
        <ecNumber evidence="11">5.3.3.1</ecNumber>
    </recommendedName>
    <alternativeName>
        <fullName evidence="15">Cholesterol isomerase</fullName>
    </alternativeName>
</protein>
<evidence type="ECO:0000313" key="19">
    <source>
        <dbReference type="Proteomes" id="UP000484255"/>
    </source>
</evidence>
<dbReference type="EC" id="5.3.3.1" evidence="11"/>
<feature type="compositionally biased region" description="Pro residues" evidence="16">
    <location>
        <begin position="646"/>
        <end position="659"/>
    </location>
</feature>
<keyword evidence="6" id="KW-0560">Oxidoreductase</keyword>
<dbReference type="Pfam" id="PF00732">
    <property type="entry name" value="GMC_oxred_N"/>
    <property type="match status" value="1"/>
</dbReference>
<dbReference type="InterPro" id="IPR052542">
    <property type="entry name" value="Cholesterol_Oxidase"/>
</dbReference>
<dbReference type="InterPro" id="IPR000172">
    <property type="entry name" value="GMC_OxRdtase_N"/>
</dbReference>
<dbReference type="GO" id="GO:0004769">
    <property type="term" value="F:steroid Delta-isomerase activity"/>
    <property type="evidence" value="ECO:0007669"/>
    <property type="project" value="UniProtKB-EC"/>
</dbReference>
<dbReference type="SUPFAM" id="SSF51905">
    <property type="entry name" value="FAD/NAD(P)-binding domain"/>
    <property type="match status" value="1"/>
</dbReference>
<dbReference type="PROSITE" id="PS51379">
    <property type="entry name" value="4FE4S_FER_2"/>
    <property type="match status" value="1"/>
</dbReference>
<sequence>MNGATGSEVPPPQDEPPQAALLSERWQDRVRRSGTQAPLQADAVVIGSGYGASVAALRLAAMGWQVTVLERGGELRPGDFPEDAGLALPALRGPLPEGRGVLGNPAGLYELRVGPGMAALTGNGLGGGSLVNAGVLMRPEDEVLAQAAWPDELRQDLRALDEHFARAAAELGSHSAADLPGLDRLPKAAALRRLARGLPAVVQVAPVNFTVNPERCTQCGDCAAGCNVPGAKLTLRDTYLRRAVAQGAQLFTGATVYTLQPEAGALGLGRRPAQAPRWRLRVMPTDRVGHYRSEAEAATLAADGGAGVDLLARLVVVGAGALGSTELLQRSQARAQGRFWLSPALGTRVSANGDSLSFSADEPVPVQAVGLGADTWQRSTAGAGVGPVGPTITLAADLRQPGRPLERRLLVEEGAVPGAIGRLFAELLAATRLVQTMDGLLPEPPRDLQREPLSAGHWLHPTGGHLDPAASLPQRTQVLLTMGHDGAQGRLLWQPDRDASVPFWEDPQDLPTYREQARVLPAASRQAGGRWVPSPLWQALPQPVLDLMEGWKPRPLITTVHPLGGCPMGDDPRQGVVDSLGRVWRQEEAVAPEREAERHYRNLLVVDGAILPTALGCNPLWTITALAERALANPDLPRLRLELGHPGPPLLAQPQPGRPPLRRPWRRHAPVRLPVDMLERLTAADLPARGALAASLAAISGGLDRPPASQAPGLHAELRLSLSARSGDWLALWDDPMHRLQVRGQLRLEPAAPPG</sequence>
<evidence type="ECO:0000256" key="4">
    <source>
        <dbReference type="ARBA" id="ARBA00022630"/>
    </source>
</evidence>
<comment type="caution">
    <text evidence="18">The sequence shown here is derived from an EMBL/GenBank/DDBJ whole genome shotgun (WGS) entry which is preliminary data.</text>
</comment>
<evidence type="ECO:0000313" key="18">
    <source>
        <dbReference type="EMBL" id="NDY89962.1"/>
    </source>
</evidence>
<keyword evidence="4" id="KW-0285">Flavoprotein</keyword>
<keyword evidence="3" id="KW-0153">Cholesterol metabolism</keyword>
<comment type="similarity">
    <text evidence="2">Belongs to the GMC oxidoreductase family.</text>
</comment>
<keyword evidence="8" id="KW-1207">Sterol metabolism</keyword>
<reference evidence="18 19" key="1">
    <citation type="submission" date="2020-02" db="EMBL/GenBank/DDBJ databases">
        <title>Ideonella bacterium strain TBM-1.</title>
        <authorList>
            <person name="Chen W.-M."/>
        </authorList>
    </citation>
    <scope>NUCLEOTIDE SEQUENCE [LARGE SCALE GENOMIC DNA]</scope>
    <source>
        <strain evidence="18 19">TBM-1</strain>
    </source>
</reference>
<accession>A0A7C9THX9</accession>
<evidence type="ECO:0000256" key="2">
    <source>
        <dbReference type="ARBA" id="ARBA00010790"/>
    </source>
</evidence>
<evidence type="ECO:0000256" key="7">
    <source>
        <dbReference type="ARBA" id="ARBA00023098"/>
    </source>
</evidence>
<keyword evidence="19" id="KW-1185">Reference proteome</keyword>
<evidence type="ECO:0000256" key="10">
    <source>
        <dbReference type="ARBA" id="ARBA00023235"/>
    </source>
</evidence>
<dbReference type="Pfam" id="PF05199">
    <property type="entry name" value="GMC_oxred_C"/>
    <property type="match status" value="1"/>
</dbReference>
<keyword evidence="7" id="KW-0443">Lipid metabolism</keyword>
<evidence type="ECO:0000259" key="17">
    <source>
        <dbReference type="PROSITE" id="PS51379"/>
    </source>
</evidence>
<evidence type="ECO:0000256" key="6">
    <source>
        <dbReference type="ARBA" id="ARBA00023002"/>
    </source>
</evidence>
<name>A0A7C9THX9_9BURK</name>
<dbReference type="EMBL" id="JAAGOH010000002">
    <property type="protein sequence ID" value="NDY89962.1"/>
    <property type="molecule type" value="Genomic_DNA"/>
</dbReference>
<evidence type="ECO:0000256" key="8">
    <source>
        <dbReference type="ARBA" id="ARBA00023166"/>
    </source>
</evidence>
<dbReference type="AlphaFoldDB" id="A0A7C9THX9"/>
<dbReference type="RefSeq" id="WP_163455828.1">
    <property type="nucleotide sequence ID" value="NZ_JAAGOH010000002.1"/>
</dbReference>
<evidence type="ECO:0000256" key="15">
    <source>
        <dbReference type="ARBA" id="ARBA00049778"/>
    </source>
</evidence>
<feature type="domain" description="4Fe-4S ferredoxin-type" evidence="17">
    <location>
        <begin position="207"/>
        <end position="238"/>
    </location>
</feature>
<evidence type="ECO:0000256" key="5">
    <source>
        <dbReference type="ARBA" id="ARBA00022827"/>
    </source>
</evidence>
<evidence type="ECO:0000256" key="11">
    <source>
        <dbReference type="ARBA" id="ARBA00038856"/>
    </source>
</evidence>
<dbReference type="PANTHER" id="PTHR47470:SF1">
    <property type="entry name" value="FAD-DEPENDENT OXIDOREDUCTASE 2 FAD BINDING DOMAIN-CONTAINING PROTEIN"/>
    <property type="match status" value="1"/>
</dbReference>
<dbReference type="Proteomes" id="UP000484255">
    <property type="component" value="Unassembled WGS sequence"/>
</dbReference>
<evidence type="ECO:0000256" key="12">
    <source>
        <dbReference type="ARBA" id="ARBA00049645"/>
    </source>
</evidence>
<dbReference type="InterPro" id="IPR007867">
    <property type="entry name" value="GMC_OxRtase_C"/>
</dbReference>
<dbReference type="GO" id="GO:0008203">
    <property type="term" value="P:cholesterol metabolic process"/>
    <property type="evidence" value="ECO:0007669"/>
    <property type="project" value="UniProtKB-KW"/>
</dbReference>
<evidence type="ECO:0000256" key="3">
    <source>
        <dbReference type="ARBA" id="ARBA00022548"/>
    </source>
</evidence>
<evidence type="ECO:0000256" key="13">
    <source>
        <dbReference type="ARBA" id="ARBA00049723"/>
    </source>
</evidence>
<dbReference type="InterPro" id="IPR017896">
    <property type="entry name" value="4Fe4S_Fe-S-bd"/>
</dbReference>
<keyword evidence="9" id="KW-0753">Steroid metabolism</keyword>
<dbReference type="GO" id="GO:0016995">
    <property type="term" value="F:cholesterol oxidase activity"/>
    <property type="evidence" value="ECO:0007669"/>
    <property type="project" value="UniProtKB-EC"/>
</dbReference>
<feature type="non-terminal residue" evidence="18">
    <location>
        <position position="755"/>
    </location>
</feature>
<dbReference type="InterPro" id="IPR036188">
    <property type="entry name" value="FAD/NAD-bd_sf"/>
</dbReference>
<dbReference type="EC" id="1.1.3.6" evidence="13"/>
<proteinExistence type="inferred from homology"/>
<keyword evidence="5" id="KW-0274">FAD</keyword>
<evidence type="ECO:0000256" key="9">
    <source>
        <dbReference type="ARBA" id="ARBA00023221"/>
    </source>
</evidence>
<dbReference type="Gene3D" id="3.50.50.60">
    <property type="entry name" value="FAD/NAD(P)-binding domain"/>
    <property type="match status" value="3"/>
</dbReference>
<organism evidence="18 19">
    <name type="scientific">Ideonella livida</name>
    <dbReference type="NCBI Taxonomy" id="2707176"/>
    <lineage>
        <taxon>Bacteria</taxon>
        <taxon>Pseudomonadati</taxon>
        <taxon>Pseudomonadota</taxon>
        <taxon>Betaproteobacteria</taxon>
        <taxon>Burkholderiales</taxon>
        <taxon>Sphaerotilaceae</taxon>
        <taxon>Ideonella</taxon>
    </lineage>
</organism>
<comment type="pathway">
    <text evidence="12">Steroid metabolism; cholesterol degradation.</text>
</comment>